<dbReference type="Pfam" id="PF02769">
    <property type="entry name" value="AIRS_C"/>
    <property type="match status" value="1"/>
</dbReference>
<dbReference type="GO" id="GO:0005524">
    <property type="term" value="F:ATP binding"/>
    <property type="evidence" value="ECO:0007669"/>
    <property type="project" value="UniProtKB-UniRule"/>
</dbReference>
<dbReference type="InterPro" id="IPR010918">
    <property type="entry name" value="PurM-like_C_dom"/>
</dbReference>
<feature type="binding site" evidence="2">
    <location>
        <begin position="133"/>
        <end position="134"/>
    </location>
    <ligand>
        <name>ATP</name>
        <dbReference type="ChEBI" id="CHEBI:30616"/>
    </ligand>
</feature>
<dbReference type="InterPro" id="IPR036676">
    <property type="entry name" value="PurM-like_C_sf"/>
</dbReference>
<feature type="domain" description="PurM-like N-terminal" evidence="4">
    <location>
        <begin position="32"/>
        <end position="147"/>
    </location>
</feature>
<proteinExistence type="inferred from homology"/>
<dbReference type="AlphaFoldDB" id="A0A4R1L3J4"/>
<dbReference type="HAMAP" id="MF_02128">
    <property type="entry name" value="TMP_kinase"/>
    <property type="match status" value="1"/>
</dbReference>
<feature type="binding site" evidence="2">
    <location>
        <position position="229"/>
    </location>
    <ligand>
        <name>ATP</name>
        <dbReference type="ChEBI" id="CHEBI:30616"/>
    </ligand>
</feature>
<feature type="binding site" evidence="2">
    <location>
        <position position="80"/>
    </location>
    <ligand>
        <name>Mg(2+)</name>
        <dbReference type="ChEBI" id="CHEBI:18420"/>
        <label>3</label>
    </ligand>
</feature>
<evidence type="ECO:0000256" key="1">
    <source>
        <dbReference type="ARBA" id="ARBA00022977"/>
    </source>
</evidence>
<dbReference type="CDD" id="cd02194">
    <property type="entry name" value="ThiL"/>
    <property type="match status" value="1"/>
</dbReference>
<comment type="pathway">
    <text evidence="2">Cofactor biosynthesis; thiamine diphosphate biosynthesis; thiamine diphosphate from thiamine phosphate: step 1/1.</text>
</comment>
<dbReference type="PANTHER" id="PTHR30270">
    <property type="entry name" value="THIAMINE-MONOPHOSPHATE KINASE"/>
    <property type="match status" value="1"/>
</dbReference>
<dbReference type="PANTHER" id="PTHR30270:SF0">
    <property type="entry name" value="THIAMINE-MONOPHOSPHATE KINASE"/>
    <property type="match status" value="1"/>
</dbReference>
<keyword evidence="2" id="KW-0460">Magnesium</keyword>
<dbReference type="InterPro" id="IPR036921">
    <property type="entry name" value="PurM-like_N_sf"/>
</dbReference>
<feature type="binding site" evidence="2">
    <location>
        <position position="51"/>
    </location>
    <ligand>
        <name>Mg(2+)</name>
        <dbReference type="ChEBI" id="CHEBI:18420"/>
        <label>1</label>
    </ligand>
</feature>
<dbReference type="InterPro" id="IPR016188">
    <property type="entry name" value="PurM-like_N"/>
</dbReference>
<feature type="binding site" evidence="2">
    <location>
        <position position="134"/>
    </location>
    <ligand>
        <name>Mg(2+)</name>
        <dbReference type="ChEBI" id="CHEBI:18420"/>
        <label>1</label>
    </ligand>
</feature>
<keyword evidence="2" id="KW-0808">Transferase</keyword>
<feature type="binding site" evidence="2">
    <location>
        <position position="227"/>
    </location>
    <ligand>
        <name>Mg(2+)</name>
        <dbReference type="ChEBI" id="CHEBI:18420"/>
        <label>3</label>
    </ligand>
</feature>
<keyword evidence="1 2" id="KW-0784">Thiamine biosynthesis</keyword>
<dbReference type="Gene3D" id="3.30.1330.10">
    <property type="entry name" value="PurM-like, N-terminal domain"/>
    <property type="match status" value="1"/>
</dbReference>
<dbReference type="NCBIfam" id="TIGR01379">
    <property type="entry name" value="thiL"/>
    <property type="match status" value="1"/>
</dbReference>
<keyword evidence="2" id="KW-0479">Metal-binding</keyword>
<name>A0A4R1L3J4_9BACT</name>
<feature type="binding site" evidence="2">
    <location>
        <position position="80"/>
    </location>
    <ligand>
        <name>Mg(2+)</name>
        <dbReference type="ChEBI" id="CHEBI:18420"/>
        <label>4</label>
    </ligand>
</feature>
<feature type="region of interest" description="Disordered" evidence="3">
    <location>
        <begin position="318"/>
        <end position="338"/>
    </location>
</feature>
<accession>A0A4R1L3J4</accession>
<evidence type="ECO:0000313" key="7">
    <source>
        <dbReference type="Proteomes" id="UP000295210"/>
    </source>
</evidence>
<evidence type="ECO:0000256" key="3">
    <source>
        <dbReference type="SAM" id="MobiDB-lite"/>
    </source>
</evidence>
<dbReference type="SUPFAM" id="SSF55326">
    <property type="entry name" value="PurM N-terminal domain-like"/>
    <property type="match status" value="1"/>
</dbReference>
<evidence type="ECO:0000256" key="2">
    <source>
        <dbReference type="HAMAP-Rule" id="MF_02128"/>
    </source>
</evidence>
<comment type="similarity">
    <text evidence="2">Belongs to the thiamine-monophosphate kinase family.</text>
</comment>
<evidence type="ECO:0000259" key="5">
    <source>
        <dbReference type="Pfam" id="PF02769"/>
    </source>
</evidence>
<dbReference type="Gene3D" id="3.90.650.10">
    <property type="entry name" value="PurM-like C-terminal domain"/>
    <property type="match status" value="1"/>
</dbReference>
<dbReference type="GO" id="GO:0009228">
    <property type="term" value="P:thiamine biosynthetic process"/>
    <property type="evidence" value="ECO:0007669"/>
    <property type="project" value="UniProtKB-KW"/>
</dbReference>
<feature type="binding site" evidence="2">
    <location>
        <position position="58"/>
    </location>
    <ligand>
        <name>substrate</name>
    </ligand>
</feature>
<comment type="caution">
    <text evidence="6">The sequence shown here is derived from an EMBL/GenBank/DDBJ whole genome shotgun (WGS) entry which is preliminary data.</text>
</comment>
<dbReference type="GO" id="GO:0009229">
    <property type="term" value="P:thiamine diphosphate biosynthetic process"/>
    <property type="evidence" value="ECO:0007669"/>
    <property type="project" value="UniProtKB-UniRule"/>
</dbReference>
<reference evidence="6 7" key="1">
    <citation type="submission" date="2019-03" db="EMBL/GenBank/DDBJ databases">
        <title>Genomic Encyclopedia of Type Strains, Phase IV (KMG-IV): sequencing the most valuable type-strain genomes for metagenomic binning, comparative biology and taxonomic classification.</title>
        <authorList>
            <person name="Goeker M."/>
        </authorList>
    </citation>
    <scope>NUCLEOTIDE SEQUENCE [LARGE SCALE GENOMIC DNA]</scope>
    <source>
        <strain evidence="6 7">DSM 103428</strain>
    </source>
</reference>
<feature type="binding site" evidence="2">
    <location>
        <position position="281"/>
    </location>
    <ligand>
        <name>substrate</name>
    </ligand>
</feature>
<feature type="binding site" evidence="2">
    <location>
        <position position="49"/>
    </location>
    <ligand>
        <name>Mg(2+)</name>
        <dbReference type="ChEBI" id="CHEBI:18420"/>
        <label>4</label>
    </ligand>
</feature>
<comment type="caution">
    <text evidence="2">Lacks conserved residue(s) required for the propagation of feature annotation.</text>
</comment>
<dbReference type="UniPathway" id="UPA00060">
    <property type="reaction ID" value="UER00142"/>
</dbReference>
<feature type="binding site" evidence="2">
    <location>
        <position position="34"/>
    </location>
    <ligand>
        <name>Mg(2+)</name>
        <dbReference type="ChEBI" id="CHEBI:18420"/>
        <label>4</label>
    </ligand>
</feature>
<protein>
    <recommendedName>
        <fullName evidence="2">Thiamine-monophosphate kinase</fullName>
        <shortName evidence="2">TMP kinase</shortName>
        <shortName evidence="2">Thiamine-phosphate kinase</shortName>
        <ecNumber evidence="2">2.7.4.16</ecNumber>
    </recommendedName>
</protein>
<dbReference type="Proteomes" id="UP000295210">
    <property type="component" value="Unassembled WGS sequence"/>
</dbReference>
<feature type="binding site" evidence="2">
    <location>
        <position position="80"/>
    </location>
    <ligand>
        <name>Mg(2+)</name>
        <dbReference type="ChEBI" id="CHEBI:18420"/>
        <label>2</label>
    </ligand>
</feature>
<organism evidence="6 7">
    <name type="scientific">Acidipila rosea</name>
    <dbReference type="NCBI Taxonomy" id="768535"/>
    <lineage>
        <taxon>Bacteria</taxon>
        <taxon>Pseudomonadati</taxon>
        <taxon>Acidobacteriota</taxon>
        <taxon>Terriglobia</taxon>
        <taxon>Terriglobales</taxon>
        <taxon>Acidobacteriaceae</taxon>
        <taxon>Acidipila</taxon>
    </lineage>
</organism>
<dbReference type="GO" id="GO:0000287">
    <property type="term" value="F:magnesium ion binding"/>
    <property type="evidence" value="ECO:0007669"/>
    <property type="project" value="UniProtKB-UniRule"/>
</dbReference>
<feature type="binding site" evidence="2">
    <location>
        <position position="34"/>
    </location>
    <ligand>
        <name>Mg(2+)</name>
        <dbReference type="ChEBI" id="CHEBI:18420"/>
        <label>3</label>
    </ligand>
</feature>
<comment type="miscellaneous">
    <text evidence="2">Reaction mechanism of ThiL seems to utilize a direct, inline transfer of the gamma-phosphate of ATP to TMP rather than a phosphorylated enzyme intermediate.</text>
</comment>
<dbReference type="SUPFAM" id="SSF56042">
    <property type="entry name" value="PurM C-terminal domain-like"/>
    <property type="match status" value="1"/>
</dbReference>
<feature type="binding site" evidence="2">
    <location>
        <position position="50"/>
    </location>
    <ligand>
        <name>Mg(2+)</name>
        <dbReference type="ChEBI" id="CHEBI:18420"/>
        <label>1</label>
    </ligand>
</feature>
<keyword evidence="2" id="KW-0547">Nucleotide-binding</keyword>
<dbReference type="GO" id="GO:0009030">
    <property type="term" value="F:thiamine-phosphate kinase activity"/>
    <property type="evidence" value="ECO:0007669"/>
    <property type="project" value="UniProtKB-UniRule"/>
</dbReference>
<keyword evidence="7" id="KW-1185">Reference proteome</keyword>
<dbReference type="Pfam" id="PF00586">
    <property type="entry name" value="AIRS"/>
    <property type="match status" value="1"/>
</dbReference>
<feature type="binding site" evidence="2">
    <location>
        <position position="230"/>
    </location>
    <ligand>
        <name>Mg(2+)</name>
        <dbReference type="ChEBI" id="CHEBI:18420"/>
        <label>5</label>
    </ligand>
</feature>
<dbReference type="EC" id="2.7.4.16" evidence="2"/>
<feature type="binding site" evidence="2">
    <location>
        <position position="51"/>
    </location>
    <ligand>
        <name>Mg(2+)</name>
        <dbReference type="ChEBI" id="CHEBI:18420"/>
        <label>2</label>
    </ligand>
</feature>
<dbReference type="EMBL" id="SMGK01000003">
    <property type="protein sequence ID" value="TCK72564.1"/>
    <property type="molecule type" value="Genomic_DNA"/>
</dbReference>
<evidence type="ECO:0000259" key="4">
    <source>
        <dbReference type="Pfam" id="PF00586"/>
    </source>
</evidence>
<feature type="binding site" evidence="2">
    <location>
        <position position="159"/>
    </location>
    <ligand>
        <name>ATP</name>
        <dbReference type="ChEBI" id="CHEBI:30616"/>
    </ligand>
</feature>
<dbReference type="InterPro" id="IPR006283">
    <property type="entry name" value="ThiL-like"/>
</dbReference>
<comment type="catalytic activity">
    <reaction evidence="2">
        <text>thiamine phosphate + ATP = thiamine diphosphate + ADP</text>
        <dbReference type="Rhea" id="RHEA:15913"/>
        <dbReference type="ChEBI" id="CHEBI:30616"/>
        <dbReference type="ChEBI" id="CHEBI:37575"/>
        <dbReference type="ChEBI" id="CHEBI:58937"/>
        <dbReference type="ChEBI" id="CHEBI:456216"/>
        <dbReference type="EC" id="2.7.4.16"/>
    </reaction>
</comment>
<feature type="domain" description="PurM-like C-terminal" evidence="5">
    <location>
        <begin position="163"/>
        <end position="257"/>
    </location>
</feature>
<comment type="function">
    <text evidence="2">Catalyzes the ATP-dependent phosphorylation of thiamine-monophosphate (TMP) to form thiamine-pyrophosphate (TPP), the active form of vitamin B1.</text>
</comment>
<dbReference type="RefSeq" id="WP_243648187.1">
    <property type="nucleotide sequence ID" value="NZ_SMGK01000003.1"/>
</dbReference>
<evidence type="ECO:0000313" key="6">
    <source>
        <dbReference type="EMBL" id="TCK72564.1"/>
    </source>
</evidence>
<keyword evidence="2 6" id="KW-0418">Kinase</keyword>
<keyword evidence="2" id="KW-0067">ATP-binding</keyword>
<feature type="binding site" evidence="2">
    <location>
        <position position="333"/>
    </location>
    <ligand>
        <name>substrate</name>
    </ligand>
</feature>
<gene>
    <name evidence="2" type="primary">thiL</name>
    <name evidence="6" type="ORF">C7378_2147</name>
</gene>
<sequence>MKKSSTLGELALIESIRRRPQRMNRAVRMGIGDDCALLRLRRGEELAVTTDFSLEGIHFRRDWHAPEQAGHRCLARGLSDLAAMGATPVAAFLSLAAPAELTRSTGRMKSWVGRFLDGLLALAAAHKVVLAGGDTACFSSVAADIVLTGSVRQGKALLRSTARAGDIVYVTGALGGAAAELLAVERDPRLSMRLIQAASGHPHLFPEPRLAVGRSLVTRGLATAGMDISDGLSTDLHHLCEESRLSAEIDAAAIPLHPLAAEAERSGHAASALALALHGGEDYELLFTASPKAKIPGKIAGVAIHPIGRMLRRGSGVQLRTGKTRTPLAPQGWEHFRR</sequence>
<dbReference type="PIRSF" id="PIRSF005303">
    <property type="entry name" value="Thiam_monoph_kin"/>
    <property type="match status" value="1"/>
</dbReference>